<dbReference type="InterPro" id="IPR014001">
    <property type="entry name" value="Helicase_ATP-bd"/>
</dbReference>
<protein>
    <recommendedName>
        <fullName evidence="10">Type I restriction enzyme endonuclease subunit</fullName>
        <shortName evidence="10">R protein</shortName>
        <ecNumber evidence="10">3.1.21.3</ecNumber>
    </recommendedName>
</protein>
<evidence type="ECO:0000256" key="9">
    <source>
        <dbReference type="ARBA" id="ARBA00023125"/>
    </source>
</evidence>
<feature type="domain" description="Helicase ATP-binding" evidence="11">
    <location>
        <begin position="251"/>
        <end position="415"/>
    </location>
</feature>
<dbReference type="Pfam" id="PF12008">
    <property type="entry name" value="EcoR124_C"/>
    <property type="match status" value="1"/>
</dbReference>
<name>A0A1H9PIB7_FLAFI</name>
<dbReference type="InterPro" id="IPR051268">
    <property type="entry name" value="Type-I_R_enzyme_R_subunit"/>
</dbReference>
<proteinExistence type="inferred from homology"/>
<dbReference type="NCBIfam" id="TIGR00348">
    <property type="entry name" value="hsdR"/>
    <property type="match status" value="1"/>
</dbReference>
<dbReference type="RefSeq" id="WP_074724195.1">
    <property type="nucleotide sequence ID" value="NZ_CBCRVS010000001.1"/>
</dbReference>
<dbReference type="PANTHER" id="PTHR30195:SF16">
    <property type="entry name" value="TYPE I RESTRICTION ENZYME ENDONUCLEASE SUBUNIT"/>
    <property type="match status" value="1"/>
</dbReference>
<keyword evidence="8 10" id="KW-0067">ATP-binding</keyword>
<evidence type="ECO:0000259" key="11">
    <source>
        <dbReference type="PROSITE" id="PS51192"/>
    </source>
</evidence>
<dbReference type="Pfam" id="PF18766">
    <property type="entry name" value="SWI2_SNF2"/>
    <property type="match status" value="1"/>
</dbReference>
<comment type="similarity">
    <text evidence="2 10">Belongs to the HsdR family.</text>
</comment>
<dbReference type="InterPro" id="IPR007409">
    <property type="entry name" value="Restrct_endonuc_type1_HsdR_N"/>
</dbReference>
<gene>
    <name evidence="12" type="ORF">SAMN05444355_11349</name>
</gene>
<dbReference type="Pfam" id="PF22679">
    <property type="entry name" value="T1R_D3-like"/>
    <property type="match status" value="1"/>
</dbReference>
<evidence type="ECO:0000313" key="13">
    <source>
        <dbReference type="Proteomes" id="UP000183658"/>
    </source>
</evidence>
<evidence type="ECO:0000256" key="7">
    <source>
        <dbReference type="ARBA" id="ARBA00022801"/>
    </source>
</evidence>
<keyword evidence="9 10" id="KW-0238">DNA-binding</keyword>
<evidence type="ECO:0000256" key="10">
    <source>
        <dbReference type="RuleBase" id="RU364115"/>
    </source>
</evidence>
<keyword evidence="3" id="KW-0540">Nuclease</keyword>
<dbReference type="Pfam" id="PF04313">
    <property type="entry name" value="HSDR_N"/>
    <property type="match status" value="1"/>
</dbReference>
<evidence type="ECO:0000313" key="12">
    <source>
        <dbReference type="EMBL" id="SER47605.1"/>
    </source>
</evidence>
<keyword evidence="4 10" id="KW-0547">Nucleotide-binding</keyword>
<dbReference type="GO" id="GO:0003677">
    <property type="term" value="F:DNA binding"/>
    <property type="evidence" value="ECO:0007669"/>
    <property type="project" value="UniProtKB-KW"/>
</dbReference>
<comment type="catalytic activity">
    <reaction evidence="1 10">
        <text>Endonucleolytic cleavage of DNA to give random double-stranded fragments with terminal 5'-phosphates, ATP is simultaneously hydrolyzed.</text>
        <dbReference type="EC" id="3.1.21.3"/>
    </reaction>
</comment>
<evidence type="ECO:0000256" key="2">
    <source>
        <dbReference type="ARBA" id="ARBA00008598"/>
    </source>
</evidence>
<dbReference type="InterPro" id="IPR040980">
    <property type="entry name" value="SWI2_SNF2"/>
</dbReference>
<evidence type="ECO:0000256" key="5">
    <source>
        <dbReference type="ARBA" id="ARBA00022747"/>
    </source>
</evidence>
<evidence type="ECO:0000256" key="3">
    <source>
        <dbReference type="ARBA" id="ARBA00022722"/>
    </source>
</evidence>
<organism evidence="12 13">
    <name type="scientific">Flavobacterium frigoris</name>
    <dbReference type="NCBI Taxonomy" id="229204"/>
    <lineage>
        <taxon>Bacteria</taxon>
        <taxon>Pseudomonadati</taxon>
        <taxon>Bacteroidota</taxon>
        <taxon>Flavobacteriia</taxon>
        <taxon>Flavobacteriales</taxon>
        <taxon>Flavobacteriaceae</taxon>
        <taxon>Flavobacterium</taxon>
    </lineage>
</organism>
<evidence type="ECO:0000256" key="1">
    <source>
        <dbReference type="ARBA" id="ARBA00000851"/>
    </source>
</evidence>
<dbReference type="GO" id="GO:0009307">
    <property type="term" value="P:DNA restriction-modification system"/>
    <property type="evidence" value="ECO:0007669"/>
    <property type="project" value="UniProtKB-KW"/>
</dbReference>
<keyword evidence="7 10" id="KW-0378">Hydrolase</keyword>
<dbReference type="SMART" id="SM00487">
    <property type="entry name" value="DEXDc"/>
    <property type="match status" value="1"/>
</dbReference>
<dbReference type="CDD" id="cd18800">
    <property type="entry name" value="SF2_C_EcoR124I-like"/>
    <property type="match status" value="1"/>
</dbReference>
<sequence length="957" mass="110776">MSHQSEAQLENNLIKQLLGVGYASVRIQDGDALVDNLKSQLELFNQTSFSTKEFDAVLNHLAKGNVFEKAKTLRDRFQLTKEDGTSFYVRFFNSEDTTANLYQVTNQISLEGSYKNRFDVTLLVNGLPLVQIELKRSGIEIKEAFNQINRYQNHSFWSNHGLFQYVQLFVISNGINTKYLANNKLQSVKQTFFWADANNKNITELKEFAASFLNANHLGKMIAHYIVINETHKVMMVLRPYQYFATEAIIHQVKHASDNAYIWHTTGSGKTLTSFKASQIIMDLPAVYKVVFVVDRKDLDYQTMNEFNAFKKDSVDVTDNTQSLVRQLTDNTKLVLTTIQKLNNAVSDRFKHSIEPLRHKKIVFIFDECHRSQFGETHERITKFFDKSQLIGFTGTPVFAENASKNDKGKRTTKDLFGDCLHKYVITDAIRDENVLRFGIEYVGKYKNKSKAFIDIEVEDIDKQEVLDSPKRIDKIVDYIIAYHGQKTFNKQYSALLTVSSIDNAVRYYDLFQQKKEAGEHDLRIATIFTYGANEDSAEAQDYLPDDSDFDMAAEPQSSYSLSHSRDKLESYIKHYNKMFNGSFTTKDPKLFESYFKDISKRLKDREKENFNDEKDRLDIVIVVNMMLTGFDAKKVNTLYVDKNLKQHGLIQAFSRTNRILGEQKSQGNILSFRNLKKATDEAITLFSNKEAIEVVTMPDYDKIAEKFDEALKIVREIAPTYQSVNDLEDENAEALFVQAFRKLMRTMNVLQSYTDFDWDDLPIDEQEFEDYKSKYLDLYEKVKRDTEVQKTSILDDIDFELELIHRDKIGVAYILKLLAQMKGKNTPDAKAQRKAIIDLLGGDIKLRSKRELIQKFIDENMPLIKNGDDIEEEFEKYWQEQKVLALGKLCEDEHLDKAQFKALIDAYIYSGREPIKDEVFQCLDNRPSILQARVIGDRIIAKMKEFVELFEKGMVA</sequence>
<dbReference type="EMBL" id="FOFZ01000013">
    <property type="protein sequence ID" value="SER47605.1"/>
    <property type="molecule type" value="Genomic_DNA"/>
</dbReference>
<dbReference type="InterPro" id="IPR027417">
    <property type="entry name" value="P-loop_NTPase"/>
</dbReference>
<keyword evidence="13" id="KW-1185">Reference proteome</keyword>
<dbReference type="PROSITE" id="PS51192">
    <property type="entry name" value="HELICASE_ATP_BIND_1"/>
    <property type="match status" value="1"/>
</dbReference>
<dbReference type="PANTHER" id="PTHR30195">
    <property type="entry name" value="TYPE I SITE-SPECIFIC DEOXYRIBONUCLEASE PROTEIN SUBUNIT M AND R"/>
    <property type="match status" value="1"/>
</dbReference>
<dbReference type="GO" id="GO:0005524">
    <property type="term" value="F:ATP binding"/>
    <property type="evidence" value="ECO:0007669"/>
    <property type="project" value="UniProtKB-KW"/>
</dbReference>
<reference evidence="13" key="1">
    <citation type="submission" date="2016-10" db="EMBL/GenBank/DDBJ databases">
        <authorList>
            <person name="Varghese N."/>
            <person name="Submissions S."/>
        </authorList>
    </citation>
    <scope>NUCLEOTIDE SEQUENCE [LARGE SCALE GENOMIC DNA]</scope>
    <source>
        <strain evidence="13">DSM 15719</strain>
    </source>
</reference>
<dbReference type="InterPro" id="IPR004473">
    <property type="entry name" value="Restrct_endonuc_typeI_HsdR"/>
</dbReference>
<dbReference type="InterPro" id="IPR055180">
    <property type="entry name" value="HsdR_RecA-like_helicase_dom_2"/>
</dbReference>
<dbReference type="InterPro" id="IPR022625">
    <property type="entry name" value="TypeI_RM_Rsu_C"/>
</dbReference>
<comment type="subunit">
    <text evidence="10">The type I restriction/modification system is composed of three polypeptides R, M and S.</text>
</comment>
<dbReference type="EC" id="3.1.21.3" evidence="10"/>
<dbReference type="Gene3D" id="3.90.1570.50">
    <property type="match status" value="1"/>
</dbReference>
<dbReference type="CDD" id="cd18030">
    <property type="entry name" value="DEXHc_RE_I_HsdR"/>
    <property type="match status" value="1"/>
</dbReference>
<dbReference type="AlphaFoldDB" id="A0A1H9PIB7"/>
<comment type="function">
    <text evidence="10">Subunit R is required for both nuclease and ATPase activities, but not for modification.</text>
</comment>
<evidence type="ECO:0000256" key="6">
    <source>
        <dbReference type="ARBA" id="ARBA00022759"/>
    </source>
</evidence>
<evidence type="ECO:0000256" key="4">
    <source>
        <dbReference type="ARBA" id="ARBA00022741"/>
    </source>
</evidence>
<accession>A0A1H9PIB7</accession>
<evidence type="ECO:0000256" key="8">
    <source>
        <dbReference type="ARBA" id="ARBA00022840"/>
    </source>
</evidence>
<keyword evidence="5 10" id="KW-0680">Restriction system</keyword>
<dbReference type="GO" id="GO:0009035">
    <property type="term" value="F:type I site-specific deoxyribonuclease activity"/>
    <property type="evidence" value="ECO:0007669"/>
    <property type="project" value="UniProtKB-EC"/>
</dbReference>
<dbReference type="CDD" id="cd22332">
    <property type="entry name" value="HsdR_N"/>
    <property type="match status" value="1"/>
</dbReference>
<dbReference type="SUPFAM" id="SSF52540">
    <property type="entry name" value="P-loop containing nucleoside triphosphate hydrolases"/>
    <property type="match status" value="2"/>
</dbReference>
<dbReference type="Gene3D" id="3.40.50.300">
    <property type="entry name" value="P-loop containing nucleotide triphosphate hydrolases"/>
    <property type="match status" value="2"/>
</dbReference>
<keyword evidence="6" id="KW-0255">Endonuclease</keyword>
<dbReference type="Proteomes" id="UP000183658">
    <property type="component" value="Unassembled WGS sequence"/>
</dbReference>
<dbReference type="Gene3D" id="1.20.58.910">
    <property type="match status" value="1"/>
</dbReference>
<dbReference type="OrthoDB" id="9758243at2"/>